<keyword evidence="3" id="KW-0813">Transport</keyword>
<keyword evidence="10" id="KW-1185">Reference proteome</keyword>
<dbReference type="PANTHER" id="PTHR30269:SF0">
    <property type="entry name" value="MEMBRANE TRANSPORTER PROTEIN YFCA-RELATED"/>
    <property type="match status" value="1"/>
</dbReference>
<comment type="subcellular location">
    <subcellularLocation>
        <location evidence="1 8">Cell membrane</location>
        <topology evidence="1 8">Multi-pass membrane protein</topology>
    </subcellularLocation>
</comment>
<keyword evidence="4 8" id="KW-1003">Cell membrane</keyword>
<evidence type="ECO:0000256" key="5">
    <source>
        <dbReference type="ARBA" id="ARBA00022692"/>
    </source>
</evidence>
<dbReference type="OrthoDB" id="3782574at2"/>
<evidence type="ECO:0000313" key="9">
    <source>
        <dbReference type="EMBL" id="RKS77930.1"/>
    </source>
</evidence>
<dbReference type="InterPro" id="IPR052017">
    <property type="entry name" value="TSUP"/>
</dbReference>
<evidence type="ECO:0000256" key="6">
    <source>
        <dbReference type="ARBA" id="ARBA00022989"/>
    </source>
</evidence>
<evidence type="ECO:0000256" key="4">
    <source>
        <dbReference type="ARBA" id="ARBA00022475"/>
    </source>
</evidence>
<sequence length="251" mass="24566">MSAAHLALLVAAGVGAGLAGSVTGLASLVSYPALLATGLSPVSANVTNTAALVFSGVGATLGSRPELAGQRTRVLRLCAASATGGVLGGALLLLTPEGGFERTVPWLIGLASVSILLRPVRLARAVAHPGHTDGRAVQAAVLAVAIYGGYFGAGAGVVLLALLLAVTGEPLPRSNAVKNVVLGVSNAVAAVAFAVFGPVDWSAVVPLALGFLAGGRLGPVVVRRAPAGALRTVIGLAGIALAVRLGVQAYG</sequence>
<dbReference type="Pfam" id="PF01925">
    <property type="entry name" value="TauE"/>
    <property type="match status" value="1"/>
</dbReference>
<feature type="transmembrane region" description="Helical" evidence="8">
    <location>
        <begin position="228"/>
        <end position="247"/>
    </location>
</feature>
<dbReference type="InParanoid" id="A0A420XSX2"/>
<proteinExistence type="inferred from homology"/>
<accession>A0A420XSX2</accession>
<comment type="caution">
    <text evidence="9">The sequence shown here is derived from an EMBL/GenBank/DDBJ whole genome shotgun (WGS) entry which is preliminary data.</text>
</comment>
<dbReference type="InterPro" id="IPR002781">
    <property type="entry name" value="TM_pro_TauE-like"/>
</dbReference>
<organism evidence="9 10">
    <name type="scientific">Motilibacter peucedani</name>
    <dbReference type="NCBI Taxonomy" id="598650"/>
    <lineage>
        <taxon>Bacteria</taxon>
        <taxon>Bacillati</taxon>
        <taxon>Actinomycetota</taxon>
        <taxon>Actinomycetes</taxon>
        <taxon>Motilibacterales</taxon>
        <taxon>Motilibacteraceae</taxon>
        <taxon>Motilibacter</taxon>
    </lineage>
</organism>
<dbReference type="EMBL" id="RBWV01000010">
    <property type="protein sequence ID" value="RKS77930.1"/>
    <property type="molecule type" value="Genomic_DNA"/>
</dbReference>
<evidence type="ECO:0000256" key="3">
    <source>
        <dbReference type="ARBA" id="ARBA00022448"/>
    </source>
</evidence>
<keyword evidence="5 8" id="KW-0812">Transmembrane</keyword>
<comment type="similarity">
    <text evidence="2 8">Belongs to the 4-toluene sulfonate uptake permease (TSUP) (TC 2.A.102) family.</text>
</comment>
<protein>
    <recommendedName>
        <fullName evidence="8">Probable membrane transporter protein</fullName>
    </recommendedName>
</protein>
<evidence type="ECO:0000256" key="1">
    <source>
        <dbReference type="ARBA" id="ARBA00004651"/>
    </source>
</evidence>
<dbReference type="GO" id="GO:0005886">
    <property type="term" value="C:plasma membrane"/>
    <property type="evidence" value="ECO:0007669"/>
    <property type="project" value="UniProtKB-SubCell"/>
</dbReference>
<feature type="transmembrane region" description="Helical" evidence="8">
    <location>
        <begin position="139"/>
        <end position="164"/>
    </location>
</feature>
<dbReference type="AlphaFoldDB" id="A0A420XSX2"/>
<keyword evidence="6 8" id="KW-1133">Transmembrane helix</keyword>
<gene>
    <name evidence="9" type="ORF">CLV35_1633</name>
</gene>
<feature type="transmembrane region" description="Helical" evidence="8">
    <location>
        <begin position="43"/>
        <end position="62"/>
    </location>
</feature>
<reference evidence="9 10" key="1">
    <citation type="submission" date="2018-10" db="EMBL/GenBank/DDBJ databases">
        <title>Genomic Encyclopedia of Archaeal and Bacterial Type Strains, Phase II (KMG-II): from individual species to whole genera.</title>
        <authorList>
            <person name="Goeker M."/>
        </authorList>
    </citation>
    <scope>NUCLEOTIDE SEQUENCE [LARGE SCALE GENOMIC DNA]</scope>
    <source>
        <strain evidence="9 10">RP-AC37</strain>
    </source>
</reference>
<evidence type="ECO:0000256" key="2">
    <source>
        <dbReference type="ARBA" id="ARBA00009142"/>
    </source>
</evidence>
<evidence type="ECO:0000256" key="8">
    <source>
        <dbReference type="RuleBase" id="RU363041"/>
    </source>
</evidence>
<name>A0A420XSX2_9ACTN</name>
<evidence type="ECO:0000256" key="7">
    <source>
        <dbReference type="ARBA" id="ARBA00023136"/>
    </source>
</evidence>
<feature type="transmembrane region" description="Helical" evidence="8">
    <location>
        <begin position="203"/>
        <end position="222"/>
    </location>
</feature>
<feature type="transmembrane region" description="Helical" evidence="8">
    <location>
        <begin position="176"/>
        <end position="196"/>
    </location>
</feature>
<keyword evidence="7 8" id="KW-0472">Membrane</keyword>
<dbReference type="RefSeq" id="WP_121192908.1">
    <property type="nucleotide sequence ID" value="NZ_RBWV01000010.1"/>
</dbReference>
<feature type="transmembrane region" description="Helical" evidence="8">
    <location>
        <begin position="74"/>
        <end position="94"/>
    </location>
</feature>
<dbReference type="PANTHER" id="PTHR30269">
    <property type="entry name" value="TRANSMEMBRANE PROTEIN YFCA"/>
    <property type="match status" value="1"/>
</dbReference>
<dbReference type="Proteomes" id="UP000281955">
    <property type="component" value="Unassembled WGS sequence"/>
</dbReference>
<evidence type="ECO:0000313" key="10">
    <source>
        <dbReference type="Proteomes" id="UP000281955"/>
    </source>
</evidence>